<dbReference type="AlphaFoldDB" id="A0A444UE75"/>
<dbReference type="Proteomes" id="UP000289886">
    <property type="component" value="Unassembled WGS sequence"/>
</dbReference>
<keyword evidence="2" id="KW-1185">Reference proteome</keyword>
<evidence type="ECO:0000313" key="1">
    <source>
        <dbReference type="EMBL" id="RXM33483.1"/>
    </source>
</evidence>
<comment type="caution">
    <text evidence="1">The sequence shown here is derived from an EMBL/GenBank/DDBJ whole genome shotgun (WGS) entry which is preliminary data.</text>
</comment>
<gene>
    <name evidence="1" type="ORF">EOD39_5412</name>
</gene>
<accession>A0A444UE75</accession>
<organism evidence="1 2">
    <name type="scientific">Acipenser ruthenus</name>
    <name type="common">Sterlet sturgeon</name>
    <dbReference type="NCBI Taxonomy" id="7906"/>
    <lineage>
        <taxon>Eukaryota</taxon>
        <taxon>Metazoa</taxon>
        <taxon>Chordata</taxon>
        <taxon>Craniata</taxon>
        <taxon>Vertebrata</taxon>
        <taxon>Euteleostomi</taxon>
        <taxon>Actinopterygii</taxon>
        <taxon>Chondrostei</taxon>
        <taxon>Acipenseriformes</taxon>
        <taxon>Acipenseridae</taxon>
        <taxon>Acipenser</taxon>
    </lineage>
</organism>
<sequence>MVKEDIPSLKYSIFFDIMIYQGVENVEKLSVMGNATYRSHTVCEEMQEDIAEVITEKINEKLVMTGAKNGMATKMKQDYPYLENAHCIAHRLALVTSQAANNVTYMQKFQEIITSLYYYVKHSTVHVAKLQEMQKVLDAPLLKIKEILQYIGLR</sequence>
<reference evidence="1 2" key="1">
    <citation type="submission" date="2019-01" db="EMBL/GenBank/DDBJ databases">
        <title>Draft Genome and Complete Hox-Cluster Characterization of the Sterlet Sturgeon (Acipenser ruthenus).</title>
        <authorList>
            <person name="Wei Q."/>
        </authorList>
    </citation>
    <scope>NUCLEOTIDE SEQUENCE [LARGE SCALE GENOMIC DNA]</scope>
    <source>
        <strain evidence="1">WHYD16114868_AA</strain>
        <tissue evidence="1">Blood</tissue>
    </source>
</reference>
<proteinExistence type="predicted"/>
<evidence type="ECO:0000313" key="2">
    <source>
        <dbReference type="Proteomes" id="UP000289886"/>
    </source>
</evidence>
<protein>
    <submittedName>
        <fullName evidence="1">Uncharacterized protein</fullName>
    </submittedName>
</protein>
<dbReference type="PANTHER" id="PTHR46880:SF5">
    <property type="entry name" value="DUF4371 DOMAIN-CONTAINING PROTEIN"/>
    <property type="match status" value="1"/>
</dbReference>
<dbReference type="EMBL" id="SCEB01214740">
    <property type="protein sequence ID" value="RXM33483.1"/>
    <property type="molecule type" value="Genomic_DNA"/>
</dbReference>
<name>A0A444UE75_ACIRT</name>
<dbReference type="PANTHER" id="PTHR46880">
    <property type="entry name" value="RAS-ASSOCIATING DOMAIN-CONTAINING PROTEIN"/>
    <property type="match status" value="1"/>
</dbReference>